<evidence type="ECO:0000313" key="5">
    <source>
        <dbReference type="EMBL" id="MFD1609212.1"/>
    </source>
</evidence>
<dbReference type="Proteomes" id="UP001597221">
    <property type="component" value="Unassembled WGS sequence"/>
</dbReference>
<dbReference type="EMBL" id="JBHUDE010000150">
    <property type="protein sequence ID" value="MFD1609212.1"/>
    <property type="molecule type" value="Genomic_DNA"/>
</dbReference>
<evidence type="ECO:0000256" key="1">
    <source>
        <dbReference type="ARBA" id="ARBA00022448"/>
    </source>
</evidence>
<dbReference type="PANTHER" id="PTHR42939">
    <property type="entry name" value="ABC TRANSPORTER ATP-BINDING PROTEIN ALBC-RELATED"/>
    <property type="match status" value="1"/>
</dbReference>
<evidence type="ECO:0000256" key="2">
    <source>
        <dbReference type="ARBA" id="ARBA00022741"/>
    </source>
</evidence>
<sequence>MNNVIELRSISKEFKEFSFDSIDLQIKQGYTTGLIGANGTGKTTLIKLIMNLLKPDEGEVRLFGLDYATHEKSIKDRIGFVFDSNIFYESLKLKDISRIIAPAYTQWDSDQFQAYVDRFELPLNKPIKHFSKGMQMKASIALALSHHAELIIMDEPTAGLDPTFRRELLDIFQEEMLNENRSIFFSTHTTSDLERFADYIVLIDQGEILFHERMDELQEKYVLVKGSNELLDRDTEAYFVHIERTQNLFQALTTDPAQVQQVFGEYVVLEKASLDDIMFHMKAAHRQQLNK</sequence>
<organism evidence="5 6">
    <name type="scientific">Oceanobacillus luteolus</name>
    <dbReference type="NCBI Taxonomy" id="1274358"/>
    <lineage>
        <taxon>Bacteria</taxon>
        <taxon>Bacillati</taxon>
        <taxon>Bacillota</taxon>
        <taxon>Bacilli</taxon>
        <taxon>Bacillales</taxon>
        <taxon>Bacillaceae</taxon>
        <taxon>Oceanobacillus</taxon>
    </lineage>
</organism>
<dbReference type="PROSITE" id="PS00211">
    <property type="entry name" value="ABC_TRANSPORTER_1"/>
    <property type="match status" value="1"/>
</dbReference>
<dbReference type="InterPro" id="IPR027417">
    <property type="entry name" value="P-loop_NTPase"/>
</dbReference>
<protein>
    <submittedName>
        <fullName evidence="5">ABC transporter ATP-binding protein</fullName>
    </submittedName>
</protein>
<evidence type="ECO:0000259" key="4">
    <source>
        <dbReference type="PROSITE" id="PS50893"/>
    </source>
</evidence>
<dbReference type="RefSeq" id="WP_251514396.1">
    <property type="nucleotide sequence ID" value="NZ_JAMBON010000016.1"/>
</dbReference>
<reference evidence="6" key="1">
    <citation type="journal article" date="2019" name="Int. J. Syst. Evol. Microbiol.">
        <title>The Global Catalogue of Microorganisms (GCM) 10K type strain sequencing project: providing services to taxonomists for standard genome sequencing and annotation.</title>
        <authorList>
            <consortium name="The Broad Institute Genomics Platform"/>
            <consortium name="The Broad Institute Genome Sequencing Center for Infectious Disease"/>
            <person name="Wu L."/>
            <person name="Ma J."/>
        </authorList>
    </citation>
    <scope>NUCLEOTIDE SEQUENCE [LARGE SCALE GENOMIC DNA]</scope>
    <source>
        <strain evidence="6">CGMCC 1.12376</strain>
    </source>
</reference>
<gene>
    <name evidence="5" type="ORF">ACFSBH_16465</name>
</gene>
<name>A0ABW4HVZ6_9BACI</name>
<keyword evidence="1" id="KW-0813">Transport</keyword>
<dbReference type="SUPFAM" id="SSF52540">
    <property type="entry name" value="P-loop containing nucleoside triphosphate hydrolases"/>
    <property type="match status" value="1"/>
</dbReference>
<accession>A0ABW4HVZ6</accession>
<dbReference type="PANTHER" id="PTHR42939:SF3">
    <property type="entry name" value="ABC TRANSPORTER ATP-BINDING COMPONENT"/>
    <property type="match status" value="1"/>
</dbReference>
<evidence type="ECO:0000256" key="3">
    <source>
        <dbReference type="ARBA" id="ARBA00022840"/>
    </source>
</evidence>
<dbReference type="InterPro" id="IPR003593">
    <property type="entry name" value="AAA+_ATPase"/>
</dbReference>
<dbReference type="InterPro" id="IPR051782">
    <property type="entry name" value="ABC_Transporter_VariousFunc"/>
</dbReference>
<dbReference type="GO" id="GO:0005524">
    <property type="term" value="F:ATP binding"/>
    <property type="evidence" value="ECO:0007669"/>
    <property type="project" value="UniProtKB-KW"/>
</dbReference>
<proteinExistence type="predicted"/>
<dbReference type="Pfam" id="PF00005">
    <property type="entry name" value="ABC_tran"/>
    <property type="match status" value="1"/>
</dbReference>
<comment type="caution">
    <text evidence="5">The sequence shown here is derived from an EMBL/GenBank/DDBJ whole genome shotgun (WGS) entry which is preliminary data.</text>
</comment>
<dbReference type="InterPro" id="IPR017871">
    <property type="entry name" value="ABC_transporter-like_CS"/>
</dbReference>
<dbReference type="Gene3D" id="3.40.50.300">
    <property type="entry name" value="P-loop containing nucleotide triphosphate hydrolases"/>
    <property type="match status" value="1"/>
</dbReference>
<dbReference type="InterPro" id="IPR003439">
    <property type="entry name" value="ABC_transporter-like_ATP-bd"/>
</dbReference>
<evidence type="ECO:0000313" key="6">
    <source>
        <dbReference type="Proteomes" id="UP001597221"/>
    </source>
</evidence>
<dbReference type="PROSITE" id="PS50893">
    <property type="entry name" value="ABC_TRANSPORTER_2"/>
    <property type="match status" value="1"/>
</dbReference>
<dbReference type="SMART" id="SM00382">
    <property type="entry name" value="AAA"/>
    <property type="match status" value="1"/>
</dbReference>
<dbReference type="CDD" id="cd03230">
    <property type="entry name" value="ABC_DR_subfamily_A"/>
    <property type="match status" value="1"/>
</dbReference>
<keyword evidence="3 5" id="KW-0067">ATP-binding</keyword>
<keyword evidence="6" id="KW-1185">Reference proteome</keyword>
<keyword evidence="2" id="KW-0547">Nucleotide-binding</keyword>
<feature type="domain" description="ABC transporter" evidence="4">
    <location>
        <begin position="5"/>
        <end position="230"/>
    </location>
</feature>